<dbReference type="Gene3D" id="1.20.1270.50">
    <property type="entry name" value="Glycoside hydrolase family 38, central domain"/>
    <property type="match status" value="1"/>
</dbReference>
<keyword evidence="3 6" id="KW-0378">Hydrolase</keyword>
<dbReference type="PANTHER" id="PTHR46017:SF2">
    <property type="entry name" value="MANNOSYLGLYCERATE HYDROLASE"/>
    <property type="match status" value="1"/>
</dbReference>
<dbReference type="Gene3D" id="2.60.40.2210">
    <property type="match status" value="1"/>
</dbReference>
<dbReference type="InterPro" id="IPR015341">
    <property type="entry name" value="Glyco_hydro_38_cen"/>
</dbReference>
<dbReference type="Gene3D" id="3.20.110.10">
    <property type="entry name" value="Glycoside hydrolase 38, N terminal domain"/>
    <property type="match status" value="1"/>
</dbReference>
<dbReference type="SUPFAM" id="SSF74650">
    <property type="entry name" value="Galactose mutarotase-like"/>
    <property type="match status" value="1"/>
</dbReference>
<dbReference type="Pfam" id="PF01074">
    <property type="entry name" value="Glyco_hydro_38N"/>
    <property type="match status" value="1"/>
</dbReference>
<keyword evidence="7" id="KW-1185">Reference proteome</keyword>
<comment type="similarity">
    <text evidence="1">Belongs to the glycosyl hydrolase 38 family.</text>
</comment>
<sequence>MTRKKAHIISHSHWDREWFLPLESLRFKLVTLMDEVEGLLDMEAGFNHFHMDGQMIMLEDYLAVKPAKREKMKQLVADGKLRIGPWYMLQDAFLTSGEANIRNLQYGLEMAKEFGHVEKIGYFPDTFGLYGQVPQLMSQAGFDTVVFGRGVNPTGFNNQVFDSAFASKYSEMFWESPDGSKVLGILLANWYSNGNEIPVEKEAAKVFWDKKLADVERFASTDEWLFMNGCDHQPVQTDLAEALEVAKELYPDVDFIHSHFERYQDAVKQSLEPEKLQTVYGELTSQQSDGWSTLANTASSRIYLKQANEKMERLLERLAEPISVMASDAGVPYPHEYLAFAWKLLMENQIHDSITACSLDEVHREMEVRFEKVEQVTMSLISNAARKLTEQITIAETGIPITIFHAGGVEIAKTIEIELETDEIHFSEMHFEQIPDELAKLPAQTFRLETSEGVEIPVVVEPLGIHFNYDLPERKFRDSYFARKYKLTFIVENLPAVGYETLYAHAISEVEPEVEPSSALTMENRFLKVEVAANGTYTLFDKMSGIEARGLGAYEDVGDIGNEYMFKEAGDKLRVDTLQSKPEMSVLREDKLGKTIIIRHEIEIPESASAAAFAEEKRRLVWHPERQSPRSEKRIILKVATELTLNKHDKQLAVRVKIVNNADDHRFRVLFPTGVTCETHQAGSVFEVTTRPNKQAKEWTNPTSDNRKQAFVTSGNVLIATHGLPEYEVSENGDKLELTLLRAVSEIGDWGDFPAYEAECHREITADFYVFLTDGSKAINSELPAEVNALLAPVYAMQHKKPSNKAKTLPENQNFAKWKAANGLVFSTFKLAKDNKRIVRFYQTATEPTILQTIHTWGKSTILEETSIGQEKTFTVRPNEIITLKGV</sequence>
<dbReference type="EMBL" id="JYOM01000009">
    <property type="protein sequence ID" value="KKD47096.1"/>
    <property type="molecule type" value="Genomic_DNA"/>
</dbReference>
<evidence type="ECO:0000256" key="1">
    <source>
        <dbReference type="ARBA" id="ARBA00009792"/>
    </source>
</evidence>
<dbReference type="InterPro" id="IPR000602">
    <property type="entry name" value="Glyco_hydro_38_N"/>
</dbReference>
<dbReference type="SUPFAM" id="SSF88713">
    <property type="entry name" value="Glycoside hydrolase/deacetylase"/>
    <property type="match status" value="1"/>
</dbReference>
<proteinExistence type="inferred from homology"/>
<organism evidence="6 7">
    <name type="scientific">Listeria seeligeri</name>
    <dbReference type="NCBI Taxonomy" id="1640"/>
    <lineage>
        <taxon>Bacteria</taxon>
        <taxon>Bacillati</taxon>
        <taxon>Bacillota</taxon>
        <taxon>Bacilli</taxon>
        <taxon>Bacillales</taxon>
        <taxon>Listeriaceae</taxon>
        <taxon>Listeria</taxon>
    </lineage>
</organism>
<dbReference type="InterPro" id="IPR011682">
    <property type="entry name" value="Glyco_hydro_38_C"/>
</dbReference>
<evidence type="ECO:0000256" key="2">
    <source>
        <dbReference type="ARBA" id="ARBA00022723"/>
    </source>
</evidence>
<dbReference type="CDD" id="cd10814">
    <property type="entry name" value="GH38N_AMII_SpGH38_like"/>
    <property type="match status" value="1"/>
</dbReference>
<dbReference type="Proteomes" id="UP000033536">
    <property type="component" value="Unassembled WGS sequence"/>
</dbReference>
<evidence type="ECO:0000313" key="6">
    <source>
        <dbReference type="EMBL" id="KKD47096.1"/>
    </source>
</evidence>
<reference evidence="6 7" key="1">
    <citation type="submission" date="2015-02" db="EMBL/GenBank/DDBJ databases">
        <title>Sequencing of Listeria spp. dairy environmental strains.</title>
        <authorList>
            <person name="Muhterem-Uyar M."/>
            <person name="Wagner M."/>
            <person name="Schmitz-Esser S."/>
            <person name="Stessl B."/>
        </authorList>
    </citation>
    <scope>NUCLEOTIDE SEQUENCE [LARGE SCALE GENOMIC DNA]</scope>
    <source>
        <strain evidence="6 7">7KSM</strain>
    </source>
</reference>
<evidence type="ECO:0000313" key="7">
    <source>
        <dbReference type="Proteomes" id="UP000033536"/>
    </source>
</evidence>
<feature type="domain" description="Glycoside hydrolase family 38 central" evidence="5">
    <location>
        <begin position="297"/>
        <end position="370"/>
    </location>
</feature>
<dbReference type="Pfam" id="PF07748">
    <property type="entry name" value="Glyco_hydro_38C"/>
    <property type="match status" value="1"/>
</dbReference>
<dbReference type="Pfam" id="PF09261">
    <property type="entry name" value="Alpha-mann_mid"/>
    <property type="match status" value="1"/>
</dbReference>
<evidence type="ECO:0000256" key="4">
    <source>
        <dbReference type="ARBA" id="ARBA00023295"/>
    </source>
</evidence>
<dbReference type="Gene3D" id="2.70.98.30">
    <property type="entry name" value="Golgi alpha-mannosidase II, domain 4"/>
    <property type="match status" value="1"/>
</dbReference>
<dbReference type="InterPro" id="IPR027291">
    <property type="entry name" value="Glyco_hydro_38_N_sf"/>
</dbReference>
<dbReference type="InterPro" id="IPR041509">
    <property type="entry name" value="GH38_beta-1"/>
</dbReference>
<keyword evidence="4" id="KW-0326">Glycosidase</keyword>
<dbReference type="Pfam" id="PF18438">
    <property type="entry name" value="Glyco_hydro_38"/>
    <property type="match status" value="1"/>
</dbReference>
<evidence type="ECO:0000259" key="5">
    <source>
        <dbReference type="SMART" id="SM00872"/>
    </source>
</evidence>
<dbReference type="InterPro" id="IPR011013">
    <property type="entry name" value="Gal_mutarotase_sf_dom"/>
</dbReference>
<dbReference type="RefSeq" id="WP_003748767.1">
    <property type="nucleotide sequence ID" value="NZ_JAARSA010000002.1"/>
</dbReference>
<dbReference type="InterPro" id="IPR028995">
    <property type="entry name" value="Glyco_hydro_57/38_cen_sf"/>
</dbReference>
<dbReference type="PANTHER" id="PTHR46017">
    <property type="entry name" value="ALPHA-MANNOSIDASE 2C1"/>
    <property type="match status" value="1"/>
</dbReference>
<dbReference type="SMART" id="SM00872">
    <property type="entry name" value="Alpha-mann_mid"/>
    <property type="match status" value="1"/>
</dbReference>
<name>A0ABR5E9K7_LISSE</name>
<accession>A0ABR5E9K7</accession>
<dbReference type="InterPro" id="IPR037094">
    <property type="entry name" value="Glyco_hydro_38_cen_sf"/>
</dbReference>
<comment type="caution">
    <text evidence="6">The sequence shown here is derived from an EMBL/GenBank/DDBJ whole genome shotgun (WGS) entry which is preliminary data.</text>
</comment>
<dbReference type="SUPFAM" id="SSF88688">
    <property type="entry name" value="Families 57/38 glycoside transferase middle domain"/>
    <property type="match status" value="1"/>
</dbReference>
<gene>
    <name evidence="6" type="ORF">UQ68_04570</name>
</gene>
<protein>
    <submittedName>
        <fullName evidence="6">Glycosyl hydrolase family 38</fullName>
    </submittedName>
</protein>
<evidence type="ECO:0000256" key="3">
    <source>
        <dbReference type="ARBA" id="ARBA00022801"/>
    </source>
</evidence>
<dbReference type="GO" id="GO:0016787">
    <property type="term" value="F:hydrolase activity"/>
    <property type="evidence" value="ECO:0007669"/>
    <property type="project" value="UniProtKB-KW"/>
</dbReference>
<keyword evidence="2" id="KW-0479">Metal-binding</keyword>
<dbReference type="InterPro" id="IPR011330">
    <property type="entry name" value="Glyco_hydro/deAcase_b/a-brl"/>
</dbReference>